<dbReference type="GO" id="GO:0000976">
    <property type="term" value="F:transcription cis-regulatory region binding"/>
    <property type="evidence" value="ECO:0007669"/>
    <property type="project" value="TreeGrafter"/>
</dbReference>
<keyword evidence="3" id="KW-0804">Transcription</keyword>
<dbReference type="PRINTS" id="PR00032">
    <property type="entry name" value="HTHARAC"/>
</dbReference>
<name>A0A1Y1BVH0_9BURK</name>
<dbReference type="GO" id="GO:0005829">
    <property type="term" value="C:cytosol"/>
    <property type="evidence" value="ECO:0007669"/>
    <property type="project" value="TreeGrafter"/>
</dbReference>
<dbReference type="InterPro" id="IPR020449">
    <property type="entry name" value="Tscrpt_reg_AraC-type_HTH"/>
</dbReference>
<evidence type="ECO:0000313" key="5">
    <source>
        <dbReference type="EMBL" id="BAX63086.1"/>
    </source>
</evidence>
<dbReference type="PANTHER" id="PTHR47894:SF1">
    <property type="entry name" value="HTH-TYPE TRANSCRIPTIONAL REGULATOR VQSM"/>
    <property type="match status" value="1"/>
</dbReference>
<dbReference type="EMBL" id="AP018112">
    <property type="protein sequence ID" value="BAX63086.1"/>
    <property type="molecule type" value="Genomic_DNA"/>
</dbReference>
<dbReference type="InterPro" id="IPR018060">
    <property type="entry name" value="HTH_AraC"/>
</dbReference>
<proteinExistence type="predicted"/>
<dbReference type="Pfam" id="PF12833">
    <property type="entry name" value="HTH_18"/>
    <property type="match status" value="1"/>
</dbReference>
<dbReference type="GO" id="GO:0003700">
    <property type="term" value="F:DNA-binding transcription factor activity"/>
    <property type="evidence" value="ECO:0007669"/>
    <property type="project" value="InterPro"/>
</dbReference>
<sequence length="101" mass="11620">MLTQGEASIEQIASDLHVSSRTLHRRLADLGLNFRILREDTRRRLAIDHLNDPRLTLAEVAWLLGYSEHSAFTRAFRRWTGESPQQWRSRQPARAASVARG</sequence>
<keyword evidence="2" id="KW-0238">DNA-binding</keyword>
<dbReference type="PROSITE" id="PS01124">
    <property type="entry name" value="HTH_ARAC_FAMILY_2"/>
    <property type="match status" value="1"/>
</dbReference>
<evidence type="ECO:0000256" key="3">
    <source>
        <dbReference type="ARBA" id="ARBA00023163"/>
    </source>
</evidence>
<dbReference type="Gene3D" id="1.10.10.60">
    <property type="entry name" value="Homeodomain-like"/>
    <property type="match status" value="1"/>
</dbReference>
<organism evidence="5 6">
    <name type="scientific">Burkholderia stabilis</name>
    <dbReference type="NCBI Taxonomy" id="95485"/>
    <lineage>
        <taxon>Bacteria</taxon>
        <taxon>Pseudomonadati</taxon>
        <taxon>Pseudomonadota</taxon>
        <taxon>Betaproteobacteria</taxon>
        <taxon>Burkholderiales</taxon>
        <taxon>Burkholderiaceae</taxon>
        <taxon>Burkholderia</taxon>
        <taxon>Burkholderia cepacia complex</taxon>
    </lineage>
</organism>
<dbReference type="Proteomes" id="UP000218432">
    <property type="component" value="Chromosome 2"/>
</dbReference>
<protein>
    <submittedName>
        <fullName evidence="5">AraC family transcriptional regulator</fullName>
    </submittedName>
</protein>
<evidence type="ECO:0000259" key="4">
    <source>
        <dbReference type="PROSITE" id="PS01124"/>
    </source>
</evidence>
<dbReference type="InterPro" id="IPR009057">
    <property type="entry name" value="Homeodomain-like_sf"/>
</dbReference>
<accession>A0A1Y1BVH0</accession>
<dbReference type="SMART" id="SM00342">
    <property type="entry name" value="HTH_ARAC"/>
    <property type="match status" value="1"/>
</dbReference>
<dbReference type="SUPFAM" id="SSF46689">
    <property type="entry name" value="Homeodomain-like"/>
    <property type="match status" value="1"/>
</dbReference>
<evidence type="ECO:0000256" key="1">
    <source>
        <dbReference type="ARBA" id="ARBA00023015"/>
    </source>
</evidence>
<evidence type="ECO:0000256" key="2">
    <source>
        <dbReference type="ARBA" id="ARBA00023125"/>
    </source>
</evidence>
<dbReference type="RefSeq" id="WP_231944107.1">
    <property type="nucleotide sequence ID" value="NZ_AP018112.1"/>
</dbReference>
<feature type="domain" description="HTH araC/xylS-type" evidence="4">
    <location>
        <begin position="1"/>
        <end position="90"/>
    </location>
</feature>
<dbReference type="PANTHER" id="PTHR47894">
    <property type="entry name" value="HTH-TYPE TRANSCRIPTIONAL REGULATOR GADX"/>
    <property type="match status" value="1"/>
</dbReference>
<reference evidence="5 6" key="1">
    <citation type="journal article" date="2017" name="Genome Announc.">
        <title>Complete Genome Sequence of Burkholderia stabilis FERMP-21014.</title>
        <authorList>
            <person name="Konishi K."/>
            <person name="Kumagai T."/>
            <person name="Sakasegawa S."/>
            <person name="Tamura T."/>
        </authorList>
    </citation>
    <scope>NUCLEOTIDE SEQUENCE [LARGE SCALE GENOMIC DNA]</scope>
    <source>
        <strain evidence="5 6">FERMP-21014</strain>
    </source>
</reference>
<gene>
    <name evidence="5" type="ORF">BSFP_059540</name>
</gene>
<evidence type="ECO:0000313" key="6">
    <source>
        <dbReference type="Proteomes" id="UP000218432"/>
    </source>
</evidence>
<dbReference type="AlphaFoldDB" id="A0A1Y1BVH0"/>
<keyword evidence="1" id="KW-0805">Transcription regulation</keyword>